<dbReference type="Pfam" id="PF13966">
    <property type="entry name" value="zf-RVT"/>
    <property type="match status" value="1"/>
</dbReference>
<sequence>MLVEQLVEYEWLPSKCLACGNLGHVVANCNKEKPKVWKKKQPSDFKEDKKEVPNQETITGDEKNLNNRCETATETGEEKAEIMIIWQDKFVQVEILDEDTQLVHCRVKSSGQKVSFFITVVYGSNSMDERRNLWHKLEGYGLLHEPWIIFGDFTAMFSFQDKNGGRPVQAKDILDAQTWLANGQVEEFKCSSAFYTWNNKHEVGERIYSKLDRVFINDIWLNAFPNAEACFKWETVCDHSYCLIQNHESNKVGVKPFRFCNHWPTYPNFRRAVISSWNRPTAGSNLEKIVKKLYRVKHTLKSLANKKWGMLKRSTRLLKSNTAGFKRKLLPIQLTLTFKMLLMSKRRSFLLPRTGSCLSVEQQVRLIKPFTIEDVKKVMFSIPSTKSPGLDGFGSGFFKDMRSEIDDLVLFSKGNLNSMRIIQEAFSKFCNATGLSANKAKSQIFFGEVKDVVERQILDLVQMEEGSFPLKYLGVNLPSTKWKASDCGVILDKINKNLNCWTSRNLSFAGRNQLIHSVLLGIRNYWISIFLIPQKITVAIDKSCRDFLWGKKGKISKLHLASWEKVCLPKKFGGKGFREGKKWNKALMTNFFGLYLASRIIFGYSINLEGQSIRNYPSKPETSWYFKKLLNLRVATSDYQLTFAVKGRKFSATRFYNQLVIENRVDYAGWVWDRLVIPKHSFVYWQLLNLRLLTRDKLIRIMPIYDIRCLVCELKEESHDHVLFDCLFAKLVFLGSA</sequence>
<dbReference type="SUPFAM" id="SSF56219">
    <property type="entry name" value="DNase I-like"/>
    <property type="match status" value="1"/>
</dbReference>
<dbReference type="Gene3D" id="3.60.10.10">
    <property type="entry name" value="Endonuclease/exonuclease/phosphatase"/>
    <property type="match status" value="1"/>
</dbReference>
<dbReference type="InterPro" id="IPR026960">
    <property type="entry name" value="RVT-Znf"/>
</dbReference>
<evidence type="ECO:0000259" key="2">
    <source>
        <dbReference type="Pfam" id="PF13966"/>
    </source>
</evidence>
<name>A0A803NM50_CANSA</name>
<dbReference type="InterPro" id="IPR036691">
    <property type="entry name" value="Endo/exonu/phosph_ase_sf"/>
</dbReference>
<dbReference type="EnsemblPlants" id="evm.model.01.2667">
    <property type="protein sequence ID" value="cds.evm.model.01.2667"/>
    <property type="gene ID" value="evm.TU.01.2667"/>
</dbReference>
<keyword evidence="4" id="KW-1185">Reference proteome</keyword>
<proteinExistence type="predicted"/>
<reference evidence="3" key="1">
    <citation type="submission" date="2018-11" db="EMBL/GenBank/DDBJ databases">
        <authorList>
            <person name="Grassa J C."/>
        </authorList>
    </citation>
    <scope>NUCLEOTIDE SEQUENCE [LARGE SCALE GENOMIC DNA]</scope>
</reference>
<feature type="region of interest" description="Disordered" evidence="1">
    <location>
        <begin position="40"/>
        <end position="61"/>
    </location>
</feature>
<organism evidence="3 4">
    <name type="scientific">Cannabis sativa</name>
    <name type="common">Hemp</name>
    <name type="synonym">Marijuana</name>
    <dbReference type="NCBI Taxonomy" id="3483"/>
    <lineage>
        <taxon>Eukaryota</taxon>
        <taxon>Viridiplantae</taxon>
        <taxon>Streptophyta</taxon>
        <taxon>Embryophyta</taxon>
        <taxon>Tracheophyta</taxon>
        <taxon>Spermatophyta</taxon>
        <taxon>Magnoliopsida</taxon>
        <taxon>eudicotyledons</taxon>
        <taxon>Gunneridae</taxon>
        <taxon>Pentapetalae</taxon>
        <taxon>rosids</taxon>
        <taxon>fabids</taxon>
        <taxon>Rosales</taxon>
        <taxon>Cannabaceae</taxon>
        <taxon>Cannabis</taxon>
    </lineage>
</organism>
<dbReference type="AlphaFoldDB" id="A0A803NM50"/>
<evidence type="ECO:0000313" key="3">
    <source>
        <dbReference type="EnsemblPlants" id="cds.evm.model.01.2667"/>
    </source>
</evidence>
<evidence type="ECO:0000313" key="4">
    <source>
        <dbReference type="Proteomes" id="UP000596661"/>
    </source>
</evidence>
<protein>
    <recommendedName>
        <fullName evidence="2">Reverse transcriptase zinc-binding domain-containing protein</fullName>
    </recommendedName>
</protein>
<evidence type="ECO:0000256" key="1">
    <source>
        <dbReference type="SAM" id="MobiDB-lite"/>
    </source>
</evidence>
<dbReference type="PANTHER" id="PTHR33116">
    <property type="entry name" value="REVERSE TRANSCRIPTASE ZINC-BINDING DOMAIN-CONTAINING PROTEIN-RELATED-RELATED"/>
    <property type="match status" value="1"/>
</dbReference>
<dbReference type="PANTHER" id="PTHR33116:SF84">
    <property type="entry name" value="RNA-DIRECTED DNA POLYMERASE"/>
    <property type="match status" value="1"/>
</dbReference>
<dbReference type="EMBL" id="UZAU01000078">
    <property type="status" value="NOT_ANNOTATED_CDS"/>
    <property type="molecule type" value="Genomic_DNA"/>
</dbReference>
<dbReference type="Proteomes" id="UP000596661">
    <property type="component" value="Chromosome 1"/>
</dbReference>
<accession>A0A803NM50</accession>
<feature type="domain" description="Reverse transcriptase zinc-binding" evidence="2">
    <location>
        <begin position="650"/>
        <end position="730"/>
    </location>
</feature>
<dbReference type="Gramene" id="evm.model.01.2667">
    <property type="protein sequence ID" value="cds.evm.model.01.2667"/>
    <property type="gene ID" value="evm.TU.01.2667"/>
</dbReference>
<feature type="compositionally biased region" description="Basic and acidic residues" evidence="1">
    <location>
        <begin position="40"/>
        <end position="53"/>
    </location>
</feature>
<reference evidence="3" key="2">
    <citation type="submission" date="2021-03" db="UniProtKB">
        <authorList>
            <consortium name="EnsemblPlants"/>
        </authorList>
    </citation>
    <scope>IDENTIFICATION</scope>
</reference>